<organism evidence="6 7">
    <name type="scientific">Solimonas aquatica</name>
    <dbReference type="NCBI Taxonomy" id="489703"/>
    <lineage>
        <taxon>Bacteria</taxon>
        <taxon>Pseudomonadati</taxon>
        <taxon>Pseudomonadota</taxon>
        <taxon>Gammaproteobacteria</taxon>
        <taxon>Nevskiales</taxon>
        <taxon>Nevskiaceae</taxon>
        <taxon>Solimonas</taxon>
    </lineage>
</organism>
<dbReference type="PANTHER" id="PTHR43335">
    <property type="entry name" value="ABC TRANSPORTER, ATP-BINDING PROTEIN"/>
    <property type="match status" value="1"/>
</dbReference>
<evidence type="ECO:0000313" key="6">
    <source>
        <dbReference type="EMBL" id="SEQ26884.1"/>
    </source>
</evidence>
<dbReference type="Gene3D" id="3.40.50.300">
    <property type="entry name" value="P-loop containing nucleotide triphosphate hydrolases"/>
    <property type="match status" value="1"/>
</dbReference>
<protein>
    <submittedName>
        <fullName evidence="6">ABC-2 type transport system ATP-binding protein</fullName>
    </submittedName>
</protein>
<dbReference type="SMART" id="SM00382">
    <property type="entry name" value="AAA"/>
    <property type="match status" value="1"/>
</dbReference>
<evidence type="ECO:0000256" key="4">
    <source>
        <dbReference type="ARBA" id="ARBA00022840"/>
    </source>
</evidence>
<sequence length="311" mass="33578">MASEVLIQARGLTRRYGPTVAVENLDLTLRQGEILGLLGPNGAGKSTTMKMLTGNLAPSGGEIEIKGISLRENPKAAKRHLGYLPEQPPVYPELTVDEYLRFCAGLHGLPAGEIGAALDSAKRDCGLTEVGGRLIGNLSKGYQQRVGIAQAILHRPPVVILDEPTVGLDPIQIREIRTLIAELGKTYSVIVSSHILPEIQAVCGRVMIIARGRVVYHENLSALQDQAAQIIAEFRRTPDIAELGAVLGVAAVEGMGENRYRFTPTTEVDPRESIVEASVRNGWGLIELHAQNRSLEEIFVELTSADLRSAA</sequence>
<keyword evidence="3" id="KW-0547">Nucleotide-binding</keyword>
<evidence type="ECO:0000313" key="7">
    <source>
        <dbReference type="Proteomes" id="UP000199233"/>
    </source>
</evidence>
<evidence type="ECO:0000259" key="5">
    <source>
        <dbReference type="PROSITE" id="PS50893"/>
    </source>
</evidence>
<proteinExistence type="inferred from homology"/>
<dbReference type="OrthoDB" id="9781337at2"/>
<dbReference type="Pfam" id="PF00005">
    <property type="entry name" value="ABC_tran"/>
    <property type="match status" value="1"/>
</dbReference>
<feature type="domain" description="ABC transporter" evidence="5">
    <location>
        <begin position="7"/>
        <end position="236"/>
    </location>
</feature>
<dbReference type="InterPro" id="IPR027417">
    <property type="entry name" value="P-loop_NTPase"/>
</dbReference>
<dbReference type="EMBL" id="FOFS01000005">
    <property type="protein sequence ID" value="SEQ26884.1"/>
    <property type="molecule type" value="Genomic_DNA"/>
</dbReference>
<dbReference type="Proteomes" id="UP000199233">
    <property type="component" value="Unassembled WGS sequence"/>
</dbReference>
<reference evidence="6 7" key="1">
    <citation type="submission" date="2016-10" db="EMBL/GenBank/DDBJ databases">
        <authorList>
            <person name="de Groot N.N."/>
        </authorList>
    </citation>
    <scope>NUCLEOTIDE SEQUENCE [LARGE SCALE GENOMIC DNA]</scope>
    <source>
        <strain evidence="6 7">DSM 25927</strain>
    </source>
</reference>
<keyword evidence="2" id="KW-0813">Transport</keyword>
<dbReference type="RefSeq" id="WP_093284072.1">
    <property type="nucleotide sequence ID" value="NZ_FOFS01000005.1"/>
</dbReference>
<dbReference type="PROSITE" id="PS50893">
    <property type="entry name" value="ABC_TRANSPORTER_2"/>
    <property type="match status" value="1"/>
</dbReference>
<keyword evidence="7" id="KW-1185">Reference proteome</keyword>
<dbReference type="GO" id="GO:0005524">
    <property type="term" value="F:ATP binding"/>
    <property type="evidence" value="ECO:0007669"/>
    <property type="project" value="UniProtKB-KW"/>
</dbReference>
<dbReference type="CDD" id="cd03230">
    <property type="entry name" value="ABC_DR_subfamily_A"/>
    <property type="match status" value="1"/>
</dbReference>
<comment type="similarity">
    <text evidence="1">Belongs to the ABC transporter superfamily.</text>
</comment>
<evidence type="ECO:0000256" key="1">
    <source>
        <dbReference type="ARBA" id="ARBA00005417"/>
    </source>
</evidence>
<accession>A0A1H9EME1</accession>
<dbReference type="InterPro" id="IPR003439">
    <property type="entry name" value="ABC_transporter-like_ATP-bd"/>
</dbReference>
<dbReference type="InterPro" id="IPR003593">
    <property type="entry name" value="AAA+_ATPase"/>
</dbReference>
<dbReference type="AlphaFoldDB" id="A0A1H9EME1"/>
<name>A0A1H9EME1_9GAMM</name>
<gene>
    <name evidence="6" type="ORF">SAMN04488038_10591</name>
</gene>
<evidence type="ECO:0000256" key="3">
    <source>
        <dbReference type="ARBA" id="ARBA00022741"/>
    </source>
</evidence>
<evidence type="ECO:0000256" key="2">
    <source>
        <dbReference type="ARBA" id="ARBA00022448"/>
    </source>
</evidence>
<dbReference type="GO" id="GO:0016887">
    <property type="term" value="F:ATP hydrolysis activity"/>
    <property type="evidence" value="ECO:0007669"/>
    <property type="project" value="InterPro"/>
</dbReference>
<keyword evidence="4 6" id="KW-0067">ATP-binding</keyword>
<dbReference type="STRING" id="489703.SAMN04488038_10591"/>
<dbReference type="SUPFAM" id="SSF52540">
    <property type="entry name" value="P-loop containing nucleoside triphosphate hydrolases"/>
    <property type="match status" value="1"/>
</dbReference>
<dbReference type="PANTHER" id="PTHR43335:SF4">
    <property type="entry name" value="ABC TRANSPORTER, ATP-BINDING PROTEIN"/>
    <property type="match status" value="1"/>
</dbReference>